<protein>
    <submittedName>
        <fullName evidence="4">PfkB family carbohydrate kinase</fullName>
    </submittedName>
</protein>
<keyword evidence="4" id="KW-0418">Kinase</keyword>
<evidence type="ECO:0000259" key="3">
    <source>
        <dbReference type="Pfam" id="PF00294"/>
    </source>
</evidence>
<feature type="region of interest" description="Disordered" evidence="2">
    <location>
        <begin position="223"/>
        <end position="272"/>
    </location>
</feature>
<dbReference type="Pfam" id="PF00294">
    <property type="entry name" value="PfkB"/>
    <property type="match status" value="1"/>
</dbReference>
<keyword evidence="4" id="KW-0808">Transferase</keyword>
<evidence type="ECO:0000256" key="2">
    <source>
        <dbReference type="SAM" id="MobiDB-lite"/>
    </source>
</evidence>
<keyword evidence="1" id="KW-0479">Metal-binding</keyword>
<dbReference type="Gene3D" id="3.40.1190.20">
    <property type="match status" value="1"/>
</dbReference>
<evidence type="ECO:0000256" key="1">
    <source>
        <dbReference type="ARBA" id="ARBA00022723"/>
    </source>
</evidence>
<dbReference type="EMBL" id="CP114029">
    <property type="protein sequence ID" value="WAP68345.1"/>
    <property type="molecule type" value="Genomic_DNA"/>
</dbReference>
<dbReference type="InterPro" id="IPR011611">
    <property type="entry name" value="PfkB_dom"/>
</dbReference>
<feature type="compositionally biased region" description="Basic residues" evidence="2">
    <location>
        <begin position="253"/>
        <end position="272"/>
    </location>
</feature>
<dbReference type="PANTHER" id="PTHR42909:SF1">
    <property type="entry name" value="CARBOHYDRATE KINASE PFKB DOMAIN-CONTAINING PROTEIN"/>
    <property type="match status" value="1"/>
</dbReference>
<reference evidence="4" key="1">
    <citation type="submission" date="2022-12" db="EMBL/GenBank/DDBJ databases">
        <title>Jiella pelagia sp. nov., isolated from phosphonate enriched culture of Northwest Pacific surface seawater.</title>
        <authorList>
            <person name="Shin D.Y."/>
            <person name="Hwang C.Y."/>
        </authorList>
    </citation>
    <scope>NUCLEOTIDE SEQUENCE</scope>
    <source>
        <strain evidence="4">HL-NP1</strain>
    </source>
</reference>
<dbReference type="SUPFAM" id="SSF53613">
    <property type="entry name" value="Ribokinase-like"/>
    <property type="match status" value="1"/>
</dbReference>
<feature type="domain" description="Carbohydrate kinase PfkB" evidence="3">
    <location>
        <begin position="15"/>
        <end position="209"/>
    </location>
</feature>
<keyword evidence="5" id="KW-1185">Reference proteome</keyword>
<feature type="compositionally biased region" description="Low complexity" evidence="2">
    <location>
        <begin position="243"/>
        <end position="252"/>
    </location>
</feature>
<evidence type="ECO:0000313" key="5">
    <source>
        <dbReference type="Proteomes" id="UP001164020"/>
    </source>
</evidence>
<dbReference type="Proteomes" id="UP001164020">
    <property type="component" value="Chromosome"/>
</dbReference>
<dbReference type="InterPro" id="IPR029056">
    <property type="entry name" value="Ribokinase-like"/>
</dbReference>
<dbReference type="GO" id="GO:0016301">
    <property type="term" value="F:kinase activity"/>
    <property type="evidence" value="ECO:0007669"/>
    <property type="project" value="UniProtKB-KW"/>
</dbReference>
<sequence length="272" mass="28512">MKTAAASPPAADFLMFGAAHVDRRAKADAPYHPGASNPGVLADSPGGATFNAAVALRALGLSVAFLGARGGDDDGRRIAAAIEACGLSDLSVTFLDRKTPTYTAIIDDRGELVAGIADMTLYDRLGPKLLTRRNVRDAIAAARALIIDANLPVETIAAAVEAADARPVAAIGVSPAKVRRLLPFLPQLSALFLSRAEAAALVEVTATTNLHLIAEAPRRTRHAAGSDLRRGAGGCDPRRRRVGLPAAAGRPPAGRHRCRRHAGRRRIRGEPW</sequence>
<dbReference type="RefSeq" id="WP_268880821.1">
    <property type="nucleotide sequence ID" value="NZ_CP114029.1"/>
</dbReference>
<organism evidence="4 5">
    <name type="scientific">Jiella pelagia</name>
    <dbReference type="NCBI Taxonomy" id="2986949"/>
    <lineage>
        <taxon>Bacteria</taxon>
        <taxon>Pseudomonadati</taxon>
        <taxon>Pseudomonadota</taxon>
        <taxon>Alphaproteobacteria</taxon>
        <taxon>Hyphomicrobiales</taxon>
        <taxon>Aurantimonadaceae</taxon>
        <taxon>Jiella</taxon>
    </lineage>
</organism>
<name>A0ABY7C3D2_9HYPH</name>
<evidence type="ECO:0000313" key="4">
    <source>
        <dbReference type="EMBL" id="WAP68345.1"/>
    </source>
</evidence>
<accession>A0ABY7C3D2</accession>
<dbReference type="PANTHER" id="PTHR42909">
    <property type="entry name" value="ZGC:136858"/>
    <property type="match status" value="1"/>
</dbReference>
<proteinExistence type="predicted"/>
<gene>
    <name evidence="4" type="ORF">OH818_23905</name>
</gene>